<keyword evidence="1 2" id="KW-0694">RNA-binding</keyword>
<dbReference type="CDD" id="cd12339">
    <property type="entry name" value="RRM2_SRSF1_4_like"/>
    <property type="match status" value="1"/>
</dbReference>
<dbReference type="Pfam" id="PF00076">
    <property type="entry name" value="RRM_1"/>
    <property type="match status" value="2"/>
</dbReference>
<evidence type="ECO:0000259" key="3">
    <source>
        <dbReference type="PROSITE" id="PS50102"/>
    </source>
</evidence>
<dbReference type="GO" id="GO:0005737">
    <property type="term" value="C:cytoplasm"/>
    <property type="evidence" value="ECO:0007669"/>
    <property type="project" value="TreeGrafter"/>
</dbReference>
<dbReference type="Gene3D" id="3.30.70.330">
    <property type="match status" value="2"/>
</dbReference>
<dbReference type="InterPro" id="IPR050374">
    <property type="entry name" value="RRT5_SRSF_SR"/>
</dbReference>
<dbReference type="SMART" id="SM00360">
    <property type="entry name" value="RRM"/>
    <property type="match status" value="2"/>
</dbReference>
<comment type="caution">
    <text evidence="4">The sequence shown here is derived from an EMBL/GenBank/DDBJ whole genome shotgun (WGS) entry which is preliminary data.</text>
</comment>
<dbReference type="FunFam" id="3.30.70.330:FF:000034">
    <property type="entry name" value="heterogeneous nuclear ribonucleoprotein M isoform X1"/>
    <property type="match status" value="1"/>
</dbReference>
<protein>
    <submittedName>
        <fullName evidence="4">RNA-binding protein</fullName>
    </submittedName>
</protein>
<dbReference type="AlphaFoldDB" id="A0AAV7ZRI4"/>
<dbReference type="GO" id="GO:1990904">
    <property type="term" value="C:ribonucleoprotein complex"/>
    <property type="evidence" value="ECO:0007669"/>
    <property type="project" value="TreeGrafter"/>
</dbReference>
<accession>A0AAV7ZRI4</accession>
<gene>
    <name evidence="4" type="ORF">M0812_10060</name>
</gene>
<evidence type="ECO:0000313" key="4">
    <source>
        <dbReference type="EMBL" id="KAJ3444208.1"/>
    </source>
</evidence>
<dbReference type="GO" id="GO:0005634">
    <property type="term" value="C:nucleus"/>
    <property type="evidence" value="ECO:0007669"/>
    <property type="project" value="TreeGrafter"/>
</dbReference>
<evidence type="ECO:0000313" key="5">
    <source>
        <dbReference type="Proteomes" id="UP001146793"/>
    </source>
</evidence>
<feature type="domain" description="RRM" evidence="3">
    <location>
        <begin position="114"/>
        <end position="190"/>
    </location>
</feature>
<dbReference type="InterPro" id="IPR035979">
    <property type="entry name" value="RBD_domain_sf"/>
</dbReference>
<reference evidence="4" key="1">
    <citation type="submission" date="2022-08" db="EMBL/GenBank/DDBJ databases">
        <title>Novel sulphate-reducing endosymbionts in the free-living metamonad Anaeramoeba.</title>
        <authorList>
            <person name="Jerlstrom-Hultqvist J."/>
            <person name="Cepicka I."/>
            <person name="Gallot-Lavallee L."/>
            <person name="Salas-Leiva D."/>
            <person name="Curtis B.A."/>
            <person name="Zahonova K."/>
            <person name="Pipaliya S."/>
            <person name="Dacks J."/>
            <person name="Roger A.J."/>
        </authorList>
    </citation>
    <scope>NUCLEOTIDE SEQUENCE</scope>
    <source>
        <strain evidence="4">Busselton2</strain>
    </source>
</reference>
<evidence type="ECO:0000256" key="1">
    <source>
        <dbReference type="ARBA" id="ARBA00022884"/>
    </source>
</evidence>
<dbReference type="FunFam" id="3.30.70.330:FF:000362">
    <property type="entry name" value="GBP2p Poly(A+) RNA-binding protein"/>
    <property type="match status" value="1"/>
</dbReference>
<sequence length="191" mass="22233">MSKKDYSSSEEEEKEVTTNRLYVGNLAYSVSWQDLKDYMRNAGNVTYTKVLTDYYGYSKGCGIVEFETVEDAKNAVSELNDTELQGRRIFLREDREDFKSKKRVTTKKEQTEGKKVYVGNLPFSMNWRELKEHFAEAGEIERANMLMSRGRPKGAGTVRFYDEESAKKAIEMFDGTKIDGREIFVKYDDFY</sequence>
<name>A0AAV7ZRI4_9EUKA</name>
<dbReference type="GO" id="GO:0003729">
    <property type="term" value="F:mRNA binding"/>
    <property type="evidence" value="ECO:0007669"/>
    <property type="project" value="TreeGrafter"/>
</dbReference>
<dbReference type="EMBL" id="JANTQA010000023">
    <property type="protein sequence ID" value="KAJ3444208.1"/>
    <property type="molecule type" value="Genomic_DNA"/>
</dbReference>
<organism evidence="4 5">
    <name type="scientific">Anaeramoeba flamelloides</name>
    <dbReference type="NCBI Taxonomy" id="1746091"/>
    <lineage>
        <taxon>Eukaryota</taxon>
        <taxon>Metamonada</taxon>
        <taxon>Anaeramoebidae</taxon>
        <taxon>Anaeramoeba</taxon>
    </lineage>
</organism>
<dbReference type="InterPro" id="IPR000504">
    <property type="entry name" value="RRM_dom"/>
</dbReference>
<evidence type="ECO:0000256" key="2">
    <source>
        <dbReference type="PROSITE-ProRule" id="PRU00176"/>
    </source>
</evidence>
<proteinExistence type="predicted"/>
<dbReference type="Proteomes" id="UP001146793">
    <property type="component" value="Unassembled WGS sequence"/>
</dbReference>
<dbReference type="PANTHER" id="PTHR23003">
    <property type="entry name" value="RNA RECOGNITION MOTIF RRM DOMAIN CONTAINING PROTEIN"/>
    <property type="match status" value="1"/>
</dbReference>
<feature type="domain" description="RRM" evidence="3">
    <location>
        <begin position="19"/>
        <end position="96"/>
    </location>
</feature>
<dbReference type="PROSITE" id="PS50102">
    <property type="entry name" value="RRM"/>
    <property type="match status" value="2"/>
</dbReference>
<dbReference type="InterPro" id="IPR012677">
    <property type="entry name" value="Nucleotide-bd_a/b_plait_sf"/>
</dbReference>
<dbReference type="SUPFAM" id="SSF54928">
    <property type="entry name" value="RNA-binding domain, RBD"/>
    <property type="match status" value="2"/>
</dbReference>